<proteinExistence type="predicted"/>
<dbReference type="EMBL" id="UINC01025935">
    <property type="protein sequence ID" value="SVB02464.1"/>
    <property type="molecule type" value="Genomic_DNA"/>
</dbReference>
<accession>A0A382AM55</accession>
<evidence type="ECO:0000256" key="1">
    <source>
        <dbReference type="SAM" id="Phobius"/>
    </source>
</evidence>
<keyword evidence="1" id="KW-1133">Transmembrane helix</keyword>
<name>A0A382AM55_9ZZZZ</name>
<keyword evidence="1" id="KW-0812">Transmembrane</keyword>
<dbReference type="AlphaFoldDB" id="A0A382AM55"/>
<sequence length="25" mass="2766">MIIHGGLSILLIVSGFLTTQFTWFA</sequence>
<protein>
    <submittedName>
        <fullName evidence="2">Uncharacterized protein</fullName>
    </submittedName>
</protein>
<organism evidence="2">
    <name type="scientific">marine metagenome</name>
    <dbReference type="NCBI Taxonomy" id="408172"/>
    <lineage>
        <taxon>unclassified sequences</taxon>
        <taxon>metagenomes</taxon>
        <taxon>ecological metagenomes</taxon>
    </lineage>
</organism>
<gene>
    <name evidence="2" type="ORF">METZ01_LOCUS155318</name>
</gene>
<reference evidence="2" key="1">
    <citation type="submission" date="2018-05" db="EMBL/GenBank/DDBJ databases">
        <authorList>
            <person name="Lanie J.A."/>
            <person name="Ng W.-L."/>
            <person name="Kazmierczak K.M."/>
            <person name="Andrzejewski T.M."/>
            <person name="Davidsen T.M."/>
            <person name="Wayne K.J."/>
            <person name="Tettelin H."/>
            <person name="Glass J.I."/>
            <person name="Rusch D."/>
            <person name="Podicherti R."/>
            <person name="Tsui H.-C.T."/>
            <person name="Winkler M.E."/>
        </authorList>
    </citation>
    <scope>NUCLEOTIDE SEQUENCE</scope>
</reference>
<evidence type="ECO:0000313" key="2">
    <source>
        <dbReference type="EMBL" id="SVB02464.1"/>
    </source>
</evidence>
<feature type="transmembrane region" description="Helical" evidence="1">
    <location>
        <begin position="6"/>
        <end position="24"/>
    </location>
</feature>
<keyword evidence="1" id="KW-0472">Membrane</keyword>